<proteinExistence type="predicted"/>
<dbReference type="RefSeq" id="WP_032515296.1">
    <property type="nucleotide sequence ID" value="NZ_JNAO01000004.1"/>
</dbReference>
<evidence type="ECO:0000313" key="3">
    <source>
        <dbReference type="Proteomes" id="UP000030533"/>
    </source>
</evidence>
<evidence type="ECO:0008006" key="4">
    <source>
        <dbReference type="Google" id="ProtNLM"/>
    </source>
</evidence>
<sequence length="85" mass="9948">MSNKFYEWWKNHRKVVTYGAFIILFGFYLSPIVKEAKYKNQCIKYSTKGALTKFNKNDIGKTLLEETGLNIEELAKIEGYKNCIN</sequence>
<protein>
    <recommendedName>
        <fullName evidence="4">Notch domain-containing protein</fullName>
    </recommendedName>
</protein>
<evidence type="ECO:0000313" key="2">
    <source>
        <dbReference type="EMBL" id="KGG02506.1"/>
    </source>
</evidence>
<keyword evidence="1" id="KW-0812">Transmembrane</keyword>
<name>A0A0A2ALL6_PROMR</name>
<dbReference type="Proteomes" id="UP000030533">
    <property type="component" value="Unassembled WGS sequence"/>
</dbReference>
<gene>
    <name evidence="2" type="ORF">EU98_0446</name>
</gene>
<evidence type="ECO:0000256" key="1">
    <source>
        <dbReference type="SAM" id="Phobius"/>
    </source>
</evidence>
<reference evidence="3" key="1">
    <citation type="journal article" date="2014" name="Sci. Data">
        <title>Genomes of diverse isolates of the marine cyanobacterium Prochlorococcus.</title>
        <authorList>
            <person name="Biller S."/>
            <person name="Berube P."/>
            <person name="Thompson J."/>
            <person name="Kelly L."/>
            <person name="Roggensack S."/>
            <person name="Awad L."/>
            <person name="Roache-Johnson K."/>
            <person name="Ding H."/>
            <person name="Giovannoni S.J."/>
            <person name="Moore L.R."/>
            <person name="Chisholm S.W."/>
        </authorList>
    </citation>
    <scope>NUCLEOTIDE SEQUENCE [LARGE SCALE GENOMIC DNA]</scope>
    <source>
        <strain evidence="3">MIT 9314</strain>
    </source>
</reference>
<keyword evidence="1" id="KW-1133">Transmembrane helix</keyword>
<accession>A0A0A2ALL6</accession>
<dbReference type="AlphaFoldDB" id="A0A0A2ALL6"/>
<comment type="caution">
    <text evidence="2">The sequence shown here is derived from an EMBL/GenBank/DDBJ whole genome shotgun (WGS) entry which is preliminary data.</text>
</comment>
<dbReference type="eggNOG" id="ENOG5032I0D">
    <property type="taxonomic scope" value="Bacteria"/>
</dbReference>
<keyword evidence="1" id="KW-0472">Membrane</keyword>
<dbReference type="EMBL" id="JNAO01000004">
    <property type="protein sequence ID" value="KGG02506.1"/>
    <property type="molecule type" value="Genomic_DNA"/>
</dbReference>
<feature type="transmembrane region" description="Helical" evidence="1">
    <location>
        <begin position="15"/>
        <end position="33"/>
    </location>
</feature>
<organism evidence="2 3">
    <name type="scientific">Prochlorococcus marinus str. MIT 9314</name>
    <dbReference type="NCBI Taxonomy" id="167548"/>
    <lineage>
        <taxon>Bacteria</taxon>
        <taxon>Bacillati</taxon>
        <taxon>Cyanobacteriota</taxon>
        <taxon>Cyanophyceae</taxon>
        <taxon>Synechococcales</taxon>
        <taxon>Prochlorococcaceae</taxon>
        <taxon>Prochlorococcus</taxon>
    </lineage>
</organism>
<dbReference type="STRING" id="167548.EU98_0446"/>